<sequence length="296" mass="32702">MFAVILVNFYTSRIVGTLLSPVPRTIHTVEDLIRSPLQAGLIDNAVFRNTIPDFKDKWATAVYEAKILHSWPNRTTGGFFSVAEGVARVQQGGFAFATAEALALYQAIERTFRDEEKCSLAEVDVLPPAFNAPLVRKKSPFKEHVNYGLLLMYERGLVKRSRLRWSMPKPYCESETNAVAAVGLDPIFPAHGILLLGIVTSSLFLVLERCSVGAWPRPCKRGGGPVRVRLASLEDKPRSEPSACRMTQLRRSTIGNLSTHSTKHSPVLGESTVVPGPSENVSSFNDKIIDDTFITF</sequence>
<protein>
    <submittedName>
        <fullName evidence="9">Uncharacterized protein LOC117645546</fullName>
    </submittedName>
</protein>
<accession>A0A6P8ZN46</accession>
<organism evidence="9">
    <name type="scientific">Thrips palmi</name>
    <name type="common">Melon thrips</name>
    <dbReference type="NCBI Taxonomy" id="161013"/>
    <lineage>
        <taxon>Eukaryota</taxon>
        <taxon>Metazoa</taxon>
        <taxon>Ecdysozoa</taxon>
        <taxon>Arthropoda</taxon>
        <taxon>Hexapoda</taxon>
        <taxon>Insecta</taxon>
        <taxon>Pterygota</taxon>
        <taxon>Neoptera</taxon>
        <taxon>Paraneoptera</taxon>
        <taxon>Thysanoptera</taxon>
        <taxon>Terebrantia</taxon>
        <taxon>Thripoidea</taxon>
        <taxon>Thripidae</taxon>
        <taxon>Thrips</taxon>
    </lineage>
</organism>
<dbReference type="Gene3D" id="3.40.190.10">
    <property type="entry name" value="Periplasmic binding protein-like II"/>
    <property type="match status" value="2"/>
</dbReference>
<keyword evidence="7" id="KW-0325">Glycoprotein</keyword>
<comment type="subcellular location">
    <subcellularLocation>
        <location evidence="1">Cell membrane</location>
        <topology evidence="1">Multi-pass membrane protein</topology>
    </subcellularLocation>
</comment>
<gene>
    <name evidence="9" type="primary">LOC117645546</name>
</gene>
<dbReference type="KEGG" id="tpal:117645546"/>
<dbReference type="AlphaFoldDB" id="A0A6P8ZN46"/>
<keyword evidence="3" id="KW-0812">Transmembrane</keyword>
<evidence type="ECO:0000256" key="7">
    <source>
        <dbReference type="ARBA" id="ARBA00023180"/>
    </source>
</evidence>
<dbReference type="InterPro" id="IPR052192">
    <property type="entry name" value="Insect_Ionotropic_Sensory_Rcpt"/>
</dbReference>
<evidence type="ECO:0000256" key="5">
    <source>
        <dbReference type="ARBA" id="ARBA00023136"/>
    </source>
</evidence>
<dbReference type="RefSeq" id="XP_034241719.1">
    <property type="nucleotide sequence ID" value="XM_034385828.1"/>
</dbReference>
<dbReference type="PANTHER" id="PTHR42643:SF30">
    <property type="entry name" value="IONOTROPIC RECEPTOR 40A-RELATED"/>
    <property type="match status" value="1"/>
</dbReference>
<evidence type="ECO:0000256" key="3">
    <source>
        <dbReference type="ARBA" id="ARBA00022692"/>
    </source>
</evidence>
<reference evidence="9" key="1">
    <citation type="submission" date="2025-08" db="UniProtKB">
        <authorList>
            <consortium name="RefSeq"/>
        </authorList>
    </citation>
    <scope>IDENTIFICATION</scope>
    <source>
        <tissue evidence="9">Total insect</tissue>
    </source>
</reference>
<proteinExistence type="predicted"/>
<dbReference type="FunCoup" id="A0A6P8ZN46">
    <property type="interactions" value="8"/>
</dbReference>
<evidence type="ECO:0000313" key="8">
    <source>
        <dbReference type="Proteomes" id="UP000515158"/>
    </source>
</evidence>
<dbReference type="GeneID" id="117645546"/>
<dbReference type="PANTHER" id="PTHR42643">
    <property type="entry name" value="IONOTROPIC RECEPTOR 20A-RELATED"/>
    <property type="match status" value="1"/>
</dbReference>
<keyword evidence="2" id="KW-1003">Cell membrane</keyword>
<name>A0A6P8ZN46_THRPL</name>
<evidence type="ECO:0000256" key="1">
    <source>
        <dbReference type="ARBA" id="ARBA00004651"/>
    </source>
</evidence>
<dbReference type="GO" id="GO:0005886">
    <property type="term" value="C:plasma membrane"/>
    <property type="evidence" value="ECO:0007669"/>
    <property type="project" value="UniProtKB-SubCell"/>
</dbReference>
<keyword evidence="8" id="KW-1185">Reference proteome</keyword>
<dbReference type="Proteomes" id="UP000515158">
    <property type="component" value="Unplaced"/>
</dbReference>
<dbReference type="SUPFAM" id="SSF53850">
    <property type="entry name" value="Periplasmic binding protein-like II"/>
    <property type="match status" value="1"/>
</dbReference>
<evidence type="ECO:0000256" key="2">
    <source>
        <dbReference type="ARBA" id="ARBA00022475"/>
    </source>
</evidence>
<keyword evidence="6" id="KW-0675">Receptor</keyword>
<evidence type="ECO:0000256" key="4">
    <source>
        <dbReference type="ARBA" id="ARBA00022989"/>
    </source>
</evidence>
<dbReference type="OrthoDB" id="6424337at2759"/>
<keyword evidence="5" id="KW-0472">Membrane</keyword>
<dbReference type="InParanoid" id="A0A6P8ZN46"/>
<evidence type="ECO:0000313" key="9">
    <source>
        <dbReference type="RefSeq" id="XP_034241719.1"/>
    </source>
</evidence>
<evidence type="ECO:0000256" key="6">
    <source>
        <dbReference type="ARBA" id="ARBA00023170"/>
    </source>
</evidence>
<keyword evidence="4" id="KW-1133">Transmembrane helix</keyword>